<dbReference type="PANTHER" id="PTHR37168:SF2">
    <property type="entry name" value="CRISPR-ASSOCIATED EXONUCLEASE CAS4"/>
    <property type="match status" value="1"/>
</dbReference>
<accession>A0A7C0U2E3</accession>
<keyword evidence="6 9" id="KW-0411">Iron-sulfur</keyword>
<keyword evidence="7 9" id="KW-0051">Antiviral defense</keyword>
<keyword evidence="1 9" id="KW-0540">Nuclease</keyword>
<evidence type="ECO:0000256" key="5">
    <source>
        <dbReference type="ARBA" id="ARBA00023004"/>
    </source>
</evidence>
<gene>
    <name evidence="11" type="primary">cas4</name>
    <name evidence="11" type="ORF">ENG63_04660</name>
</gene>
<evidence type="ECO:0000259" key="10">
    <source>
        <dbReference type="Pfam" id="PF01930"/>
    </source>
</evidence>
<dbReference type="EMBL" id="DRBS01000182">
    <property type="protein sequence ID" value="HDD44136.1"/>
    <property type="molecule type" value="Genomic_DNA"/>
</dbReference>
<evidence type="ECO:0000313" key="11">
    <source>
        <dbReference type="EMBL" id="HDD44136.1"/>
    </source>
</evidence>
<proteinExistence type="inferred from homology"/>
<evidence type="ECO:0000256" key="9">
    <source>
        <dbReference type="RuleBase" id="RU365022"/>
    </source>
</evidence>
<dbReference type="InterPro" id="IPR011604">
    <property type="entry name" value="PDDEXK-like_dom_sf"/>
</dbReference>
<evidence type="ECO:0000256" key="8">
    <source>
        <dbReference type="ARBA" id="ARBA00023211"/>
    </source>
</evidence>
<evidence type="ECO:0000256" key="3">
    <source>
        <dbReference type="ARBA" id="ARBA00022801"/>
    </source>
</evidence>
<dbReference type="GO" id="GO:0051607">
    <property type="term" value="P:defense response to virus"/>
    <property type="evidence" value="ECO:0007669"/>
    <property type="project" value="UniProtKB-KW"/>
</dbReference>
<dbReference type="PANTHER" id="PTHR37168">
    <property type="entry name" value="CRISPR-ASSOCIATED EXONUCLEASE CAS4"/>
    <property type="match status" value="1"/>
</dbReference>
<dbReference type="GO" id="GO:0004527">
    <property type="term" value="F:exonuclease activity"/>
    <property type="evidence" value="ECO:0007669"/>
    <property type="project" value="UniProtKB-KW"/>
</dbReference>
<keyword evidence="2 9" id="KW-0479">Metal-binding</keyword>
<comment type="caution">
    <text evidence="11">The sequence shown here is derived from an EMBL/GenBank/DDBJ whole genome shotgun (WGS) entry which is preliminary data.</text>
</comment>
<comment type="similarity">
    <text evidence="9">Belongs to the CRISPR-associated exonuclease Cas4 family.</text>
</comment>
<dbReference type="InterPro" id="IPR022765">
    <property type="entry name" value="Dna2/Cas4_DUF83"/>
</dbReference>
<dbReference type="GO" id="GO:0051536">
    <property type="term" value="F:iron-sulfur cluster binding"/>
    <property type="evidence" value="ECO:0007669"/>
    <property type="project" value="UniProtKB-KW"/>
</dbReference>
<protein>
    <recommendedName>
        <fullName evidence="9">CRISPR-associated exonuclease Cas4</fullName>
        <ecNumber evidence="9">3.1.12.1</ecNumber>
    </recommendedName>
</protein>
<dbReference type="NCBIfam" id="TIGR00372">
    <property type="entry name" value="cas4"/>
    <property type="match status" value="1"/>
</dbReference>
<dbReference type="GO" id="GO:0046872">
    <property type="term" value="F:metal ion binding"/>
    <property type="evidence" value="ECO:0007669"/>
    <property type="project" value="UniProtKB-KW"/>
</dbReference>
<reference evidence="11" key="1">
    <citation type="journal article" date="2020" name="mSystems">
        <title>Genome- and Community-Level Interaction Insights into Carbon Utilization and Element Cycling Functions of Hydrothermarchaeota in Hydrothermal Sediment.</title>
        <authorList>
            <person name="Zhou Z."/>
            <person name="Liu Y."/>
            <person name="Xu W."/>
            <person name="Pan J."/>
            <person name="Luo Z.H."/>
            <person name="Li M."/>
        </authorList>
    </citation>
    <scope>NUCLEOTIDE SEQUENCE [LARGE SCALE GENOMIC DNA]</scope>
    <source>
        <strain evidence="11">HyVt-233</strain>
    </source>
</reference>
<keyword evidence="4 9" id="KW-0269">Exonuclease</keyword>
<name>A0A7C0U2E3_DESA2</name>
<dbReference type="Gene3D" id="3.90.320.10">
    <property type="match status" value="1"/>
</dbReference>
<comment type="cofactor">
    <cofactor evidence="9">
        <name>iron-sulfur cluster</name>
        <dbReference type="ChEBI" id="CHEBI:30408"/>
    </cofactor>
</comment>
<dbReference type="AlphaFoldDB" id="A0A7C0U2E3"/>
<feature type="domain" description="DUF83" evidence="10">
    <location>
        <begin position="4"/>
        <end position="162"/>
    </location>
</feature>
<evidence type="ECO:0000256" key="2">
    <source>
        <dbReference type="ARBA" id="ARBA00022723"/>
    </source>
</evidence>
<sequence length="163" mass="19037">MRITGALVNAFYICPRKAWLLAHEFGPDPENVFIELGRILSEETYRREKKEIVLENMKIDLIKRAKEDVIVGEVKKSSKGHHAAKMQLVFYLYQLKQYGISAKGELLIPKEKKKFKIELTQELEDELKQTFLSIKKTINQTQPPLPKKSSFCRNCAYKDFCWV</sequence>
<comment type="cofactor">
    <cofactor evidence="9">
        <name>Mg(2+)</name>
        <dbReference type="ChEBI" id="CHEBI:18420"/>
    </cofactor>
    <cofactor evidence="9">
        <name>Mn(2+)</name>
        <dbReference type="ChEBI" id="CHEBI:29035"/>
    </cofactor>
    <text evidence="9">Mg(2+) or Mn(2+) required for ssDNA cleavage activity.</text>
</comment>
<evidence type="ECO:0000256" key="7">
    <source>
        <dbReference type="ARBA" id="ARBA00023118"/>
    </source>
</evidence>
<evidence type="ECO:0000256" key="6">
    <source>
        <dbReference type="ARBA" id="ARBA00023014"/>
    </source>
</evidence>
<evidence type="ECO:0000256" key="1">
    <source>
        <dbReference type="ARBA" id="ARBA00022722"/>
    </source>
</evidence>
<keyword evidence="8 9" id="KW-0464">Manganese</keyword>
<dbReference type="InterPro" id="IPR013343">
    <property type="entry name" value="CRISPR-assoc_prot_Cas4"/>
</dbReference>
<evidence type="ECO:0000256" key="4">
    <source>
        <dbReference type="ARBA" id="ARBA00022839"/>
    </source>
</evidence>
<organism evidence="11">
    <name type="scientific">Desulfofervidus auxilii</name>
    <dbReference type="NCBI Taxonomy" id="1621989"/>
    <lineage>
        <taxon>Bacteria</taxon>
        <taxon>Pseudomonadati</taxon>
        <taxon>Thermodesulfobacteriota</taxon>
        <taxon>Candidatus Desulfofervidia</taxon>
        <taxon>Candidatus Desulfofervidales</taxon>
        <taxon>Candidatus Desulfofervidaceae</taxon>
        <taxon>Candidatus Desulfofervidus</taxon>
    </lineage>
</organism>
<dbReference type="Pfam" id="PF01930">
    <property type="entry name" value="Cas_Cas4"/>
    <property type="match status" value="1"/>
</dbReference>
<dbReference type="Proteomes" id="UP000886289">
    <property type="component" value="Unassembled WGS sequence"/>
</dbReference>
<dbReference type="EC" id="3.1.12.1" evidence="9"/>
<comment type="function">
    <text evidence="9">CRISPR (clustered regularly interspaced short palindromic repeat) is an adaptive immune system that provides protection against mobile genetic elements (viruses, transposable elements and conjugative plasmids). CRISPR clusters contain sequences complementary to antecedent mobile elements and target invading nucleic acids. CRISPR clusters are transcribed and processed into CRISPR RNA (crRNA).</text>
</comment>
<keyword evidence="5 9" id="KW-0408">Iron</keyword>
<keyword evidence="3 9" id="KW-0378">Hydrolase</keyword>